<sequence>MSRRMQHTPRDSPDAFIVGTKSTHWVGGTRTTNHYSLFPCKKEMDQRGHNPVLCLDEQQ</sequence>
<comment type="caution">
    <text evidence="1">The sequence shown here is derived from an EMBL/GenBank/DDBJ whole genome shotgun (WGS) entry which is preliminary data.</text>
</comment>
<organism evidence="1 2">
    <name type="scientific">Dreissena polymorpha</name>
    <name type="common">Zebra mussel</name>
    <name type="synonym">Mytilus polymorpha</name>
    <dbReference type="NCBI Taxonomy" id="45954"/>
    <lineage>
        <taxon>Eukaryota</taxon>
        <taxon>Metazoa</taxon>
        <taxon>Spiralia</taxon>
        <taxon>Lophotrochozoa</taxon>
        <taxon>Mollusca</taxon>
        <taxon>Bivalvia</taxon>
        <taxon>Autobranchia</taxon>
        <taxon>Heteroconchia</taxon>
        <taxon>Euheterodonta</taxon>
        <taxon>Imparidentia</taxon>
        <taxon>Neoheterodontei</taxon>
        <taxon>Myida</taxon>
        <taxon>Dreissenoidea</taxon>
        <taxon>Dreissenidae</taxon>
        <taxon>Dreissena</taxon>
    </lineage>
</organism>
<keyword evidence="2" id="KW-1185">Reference proteome</keyword>
<name>A0A9D4N543_DREPO</name>
<dbReference type="AlphaFoldDB" id="A0A9D4N543"/>
<accession>A0A9D4N543</accession>
<reference evidence="1" key="1">
    <citation type="journal article" date="2019" name="bioRxiv">
        <title>The Genome of the Zebra Mussel, Dreissena polymorpha: A Resource for Invasive Species Research.</title>
        <authorList>
            <person name="McCartney M.A."/>
            <person name="Auch B."/>
            <person name="Kono T."/>
            <person name="Mallez S."/>
            <person name="Zhang Y."/>
            <person name="Obille A."/>
            <person name="Becker A."/>
            <person name="Abrahante J.E."/>
            <person name="Garbe J."/>
            <person name="Badalamenti J.P."/>
            <person name="Herman A."/>
            <person name="Mangelson H."/>
            <person name="Liachko I."/>
            <person name="Sullivan S."/>
            <person name="Sone E.D."/>
            <person name="Koren S."/>
            <person name="Silverstein K.A.T."/>
            <person name="Beckman K.B."/>
            <person name="Gohl D.M."/>
        </authorList>
    </citation>
    <scope>NUCLEOTIDE SEQUENCE</scope>
    <source>
        <strain evidence="1">Duluth1</strain>
        <tissue evidence="1">Whole animal</tissue>
    </source>
</reference>
<evidence type="ECO:0000313" key="2">
    <source>
        <dbReference type="Proteomes" id="UP000828390"/>
    </source>
</evidence>
<dbReference type="EMBL" id="JAIWYP010000001">
    <property type="protein sequence ID" value="KAH3888186.1"/>
    <property type="molecule type" value="Genomic_DNA"/>
</dbReference>
<gene>
    <name evidence="1" type="ORF">DPMN_012216</name>
</gene>
<protein>
    <submittedName>
        <fullName evidence="1">Uncharacterized protein</fullName>
    </submittedName>
</protein>
<reference evidence="1" key="2">
    <citation type="submission" date="2020-11" db="EMBL/GenBank/DDBJ databases">
        <authorList>
            <person name="McCartney M.A."/>
            <person name="Auch B."/>
            <person name="Kono T."/>
            <person name="Mallez S."/>
            <person name="Becker A."/>
            <person name="Gohl D.M."/>
            <person name="Silverstein K.A.T."/>
            <person name="Koren S."/>
            <person name="Bechman K.B."/>
            <person name="Herman A."/>
            <person name="Abrahante J.E."/>
            <person name="Garbe J."/>
        </authorList>
    </citation>
    <scope>NUCLEOTIDE SEQUENCE</scope>
    <source>
        <strain evidence="1">Duluth1</strain>
        <tissue evidence="1">Whole animal</tissue>
    </source>
</reference>
<dbReference type="Proteomes" id="UP000828390">
    <property type="component" value="Unassembled WGS sequence"/>
</dbReference>
<proteinExistence type="predicted"/>
<evidence type="ECO:0000313" key="1">
    <source>
        <dbReference type="EMBL" id="KAH3888186.1"/>
    </source>
</evidence>